<protein>
    <submittedName>
        <fullName evidence="3">Lysosomal alpha-glucosidase-like, putative</fullName>
    </submittedName>
</protein>
<dbReference type="PANTHER" id="PTHR22762">
    <property type="entry name" value="ALPHA-GLUCOSIDASE"/>
    <property type="match status" value="1"/>
</dbReference>
<dbReference type="Pfam" id="PF21365">
    <property type="entry name" value="Glyco_hydro_31_3rd"/>
    <property type="match status" value="1"/>
</dbReference>
<reference evidence="4" key="1">
    <citation type="submission" date="2015-09" db="EMBL/GenBank/DDBJ databases">
        <authorList>
            <consortium name="Pathogen Informatics"/>
        </authorList>
    </citation>
    <scope>NUCLEOTIDE SEQUENCE [LARGE SCALE GENOMIC DNA]</scope>
    <source>
        <strain evidence="4">Lake Konstanz</strain>
    </source>
</reference>
<evidence type="ECO:0000313" key="4">
    <source>
        <dbReference type="Proteomes" id="UP000051952"/>
    </source>
</evidence>
<dbReference type="PANTHER" id="PTHR22762:SF133">
    <property type="entry name" value="P-TYPE DOMAIN-CONTAINING PROTEIN"/>
    <property type="match status" value="1"/>
</dbReference>
<dbReference type="VEuPathDB" id="TriTrypDB:BSAL_25115"/>
<dbReference type="GO" id="GO:0004553">
    <property type="term" value="F:hydrolase activity, hydrolyzing O-glycosyl compounds"/>
    <property type="evidence" value="ECO:0007669"/>
    <property type="project" value="TreeGrafter"/>
</dbReference>
<evidence type="ECO:0000259" key="2">
    <source>
        <dbReference type="Pfam" id="PF21365"/>
    </source>
</evidence>
<name>A0A0S4JLI6_BODSA</name>
<dbReference type="Proteomes" id="UP000051952">
    <property type="component" value="Unassembled WGS sequence"/>
</dbReference>
<feature type="domain" description="Glycosyl hydrolase family 31 C-terminal" evidence="2">
    <location>
        <begin position="9"/>
        <end position="101"/>
    </location>
</feature>
<keyword evidence="1" id="KW-0472">Membrane</keyword>
<accession>A0A0S4JLI6</accession>
<keyword evidence="4" id="KW-1185">Reference proteome</keyword>
<dbReference type="AlphaFoldDB" id="A0A0S4JLI6"/>
<keyword evidence="1" id="KW-0812">Transmembrane</keyword>
<organism evidence="3 4">
    <name type="scientific">Bodo saltans</name>
    <name type="common">Flagellated protozoan</name>
    <dbReference type="NCBI Taxonomy" id="75058"/>
    <lineage>
        <taxon>Eukaryota</taxon>
        <taxon>Discoba</taxon>
        <taxon>Euglenozoa</taxon>
        <taxon>Kinetoplastea</taxon>
        <taxon>Metakinetoplastina</taxon>
        <taxon>Eubodonida</taxon>
        <taxon>Bodonidae</taxon>
        <taxon>Bodo</taxon>
    </lineage>
</organism>
<evidence type="ECO:0000256" key="1">
    <source>
        <dbReference type="SAM" id="Phobius"/>
    </source>
</evidence>
<proteinExistence type="predicted"/>
<dbReference type="Gene3D" id="2.60.40.1180">
    <property type="entry name" value="Golgi alpha-mannosidase II"/>
    <property type="match status" value="1"/>
</dbReference>
<dbReference type="InterPro" id="IPR013780">
    <property type="entry name" value="Glyco_hydro_b"/>
</dbReference>
<evidence type="ECO:0000313" key="3">
    <source>
        <dbReference type="EMBL" id="CUG90123.1"/>
    </source>
</evidence>
<dbReference type="InterPro" id="IPR048395">
    <property type="entry name" value="Glyco_hydro_31_C"/>
</dbReference>
<keyword evidence="1" id="KW-1133">Transmembrane helix</keyword>
<dbReference type="SUPFAM" id="SSF51011">
    <property type="entry name" value="Glycosyl hydrolase domain"/>
    <property type="match status" value="1"/>
</dbReference>
<dbReference type="OrthoDB" id="5839090at2759"/>
<dbReference type="EMBL" id="CYKH01001795">
    <property type="protein sequence ID" value="CUG90123.1"/>
    <property type="molecule type" value="Genomic_DNA"/>
</dbReference>
<feature type="transmembrane region" description="Helical" evidence="1">
    <location>
        <begin position="260"/>
        <end position="282"/>
    </location>
</feature>
<sequence>MLANQNQGPVLRHLSLQFPTDSYTYNELIQFMVGDGLMVLPVVEQGTLAFVAYIPAGAWYHFYSGVFYNLPNIQNVGQYIVFDVPDDYGTLPLLARGGTVIPFHPTPAMTVTATKASGIGLKVFFDFNQSAFGHVQIATDAPLDSQNVTVVNYVADGTLANGAFVSLSATAPKINPALTARVPIELFFPTCVDLAVNATVKITIDGVVDESGEWISNFTCKKFTYLLPLGKDGSTAFILLWSVPTITPIETPTSSDHTGAIVGGVVGGAAGAALISVAVYFLKFRHGGSSEYNEIPMRQEV</sequence>
<gene>
    <name evidence="3" type="ORF">BSAL_25115</name>
</gene>